<feature type="compositionally biased region" description="Basic residues" evidence="1">
    <location>
        <begin position="467"/>
        <end position="477"/>
    </location>
</feature>
<name>A0A158JYL2_9BURK</name>
<comment type="caution">
    <text evidence="3">The sequence shown here is derived from an EMBL/GenBank/DDBJ whole genome shotgun (WGS) entry which is preliminary data.</text>
</comment>
<feature type="transmembrane region" description="Helical" evidence="2">
    <location>
        <begin position="385"/>
        <end position="407"/>
    </location>
</feature>
<feature type="compositionally biased region" description="Low complexity" evidence="1">
    <location>
        <begin position="206"/>
        <end position="221"/>
    </location>
</feature>
<keyword evidence="2" id="KW-0812">Transmembrane</keyword>
<feature type="region of interest" description="Disordered" evidence="1">
    <location>
        <begin position="158"/>
        <end position="254"/>
    </location>
</feature>
<organism evidence="3 4">
    <name type="scientific">Caballeronia terrestris</name>
    <dbReference type="NCBI Taxonomy" id="1226301"/>
    <lineage>
        <taxon>Bacteria</taxon>
        <taxon>Pseudomonadati</taxon>
        <taxon>Pseudomonadota</taxon>
        <taxon>Betaproteobacteria</taxon>
        <taxon>Burkholderiales</taxon>
        <taxon>Burkholderiaceae</taxon>
        <taxon>Caballeronia</taxon>
    </lineage>
</organism>
<protein>
    <recommendedName>
        <fullName evidence="5">Cell wall surface anchor family protein</fullName>
    </recommendedName>
</protein>
<dbReference type="RefSeq" id="WP_087658396.1">
    <property type="nucleotide sequence ID" value="NZ_FCOL02000030.1"/>
</dbReference>
<evidence type="ECO:0000313" key="3">
    <source>
        <dbReference type="EMBL" id="SAL73815.1"/>
    </source>
</evidence>
<proteinExistence type="predicted"/>
<dbReference type="Proteomes" id="UP000054925">
    <property type="component" value="Unassembled WGS sequence"/>
</dbReference>
<gene>
    <name evidence="3" type="ORF">AWB67_04494</name>
</gene>
<accession>A0A158JYL2</accession>
<feature type="region of interest" description="Disordered" evidence="1">
    <location>
        <begin position="1"/>
        <end position="39"/>
    </location>
</feature>
<reference evidence="3" key="1">
    <citation type="submission" date="2016-01" db="EMBL/GenBank/DDBJ databases">
        <authorList>
            <person name="Peeters C."/>
        </authorList>
    </citation>
    <scope>NUCLEOTIDE SEQUENCE [LARGE SCALE GENOMIC DNA]</scope>
    <source>
        <strain evidence="3">LMG 22937</strain>
    </source>
</reference>
<evidence type="ECO:0000256" key="2">
    <source>
        <dbReference type="SAM" id="Phobius"/>
    </source>
</evidence>
<keyword evidence="4" id="KW-1185">Reference proteome</keyword>
<feature type="region of interest" description="Disordered" evidence="1">
    <location>
        <begin position="449"/>
        <end position="477"/>
    </location>
</feature>
<dbReference type="OrthoDB" id="9007508at2"/>
<evidence type="ECO:0000313" key="4">
    <source>
        <dbReference type="Proteomes" id="UP000054925"/>
    </source>
</evidence>
<dbReference type="AlphaFoldDB" id="A0A158JYL2"/>
<keyword evidence="2" id="KW-1133">Transmembrane helix</keyword>
<evidence type="ECO:0008006" key="5">
    <source>
        <dbReference type="Google" id="ProtNLM"/>
    </source>
</evidence>
<keyword evidence="2" id="KW-0472">Membrane</keyword>
<evidence type="ECO:0000256" key="1">
    <source>
        <dbReference type="SAM" id="MobiDB-lite"/>
    </source>
</evidence>
<sequence>MPDSAVKNVPSVKSARQSRRTGDASAISSTDTDKKLARAARSAQRLAQLSSAPAGDTTLDLFAEDTERATFQAMNTDIRQGTLAGFELPEVFMAAVQSTAINGEAGSGKRAGRAVAGAVVQAADATASLIDDDTNDAAESKRGKAVLAARVVSATTAAAAKRGEGVASDAASGPRDATQFRDGAESTAPPGLNAATAADAVTDSNPSEAAPIDAAAESSASRGLDVPSGSNAGAHPVAPSALPGQRVTSAANPTLGNGAEAVPFAPMHASAAVTARSTLGAASSTESAPSASSAASATNPGASAPAQAGKDAAAASPAAASPHASPASLAAALIEDDRRRTASDAAPNLDRARATAFADTVDALYAVIADQRAASRTHSRRMKTMLTIIVCAMLVTVVTGIAQTLLLQRMTRESAQQQERIEQLMLDQQATLASIFDTDSANIATSIALTTPKESADPSPIRPVNAHPRRHKSSKTH</sequence>
<dbReference type="EMBL" id="FCOL02000030">
    <property type="protein sequence ID" value="SAL73815.1"/>
    <property type="molecule type" value="Genomic_DNA"/>
</dbReference>
<feature type="region of interest" description="Disordered" evidence="1">
    <location>
        <begin position="284"/>
        <end position="323"/>
    </location>
</feature>